<comment type="subcellular location">
    <subcellularLocation>
        <location evidence="1 9">Secreted</location>
        <location evidence="1 9">Extracellular space</location>
        <location evidence="1 9">Extracellular matrix</location>
    </subcellularLocation>
</comment>
<dbReference type="InterPro" id="IPR005817">
    <property type="entry name" value="Wnt"/>
</dbReference>
<keyword evidence="6 9" id="KW-0879">Wnt signaling pathway</keyword>
<proteinExistence type="inferred from homology"/>
<keyword evidence="11" id="KW-1185">Reference proteome</keyword>
<evidence type="ECO:0000256" key="5">
    <source>
        <dbReference type="ARBA" id="ARBA00022530"/>
    </source>
</evidence>
<reference evidence="10" key="1">
    <citation type="journal article" date="2010" name="PLoS Biol.">
        <title>Multi-platform next-generation sequencing of the domestic turkey (Meleagris gallopavo): genome assembly and analysis.</title>
        <authorList>
            <person name="Dalloul R.A."/>
            <person name="Long J.A."/>
            <person name="Zimin A.V."/>
            <person name="Aslam L."/>
            <person name="Beal K."/>
            <person name="Blomberg L.A."/>
            <person name="Bouffard P."/>
            <person name="Burt D.W."/>
            <person name="Crasta O."/>
            <person name="Crooijmans R.P."/>
            <person name="Cooper K."/>
            <person name="Coulombe R.A."/>
            <person name="De S."/>
            <person name="Delany M.E."/>
            <person name="Dodgson J.B."/>
            <person name="Dong J.J."/>
            <person name="Evans C."/>
            <person name="Frederickson K.M."/>
            <person name="Flicek P."/>
            <person name="Florea L."/>
            <person name="Folkerts O."/>
            <person name="Groenen M.A."/>
            <person name="Harkins T.T."/>
            <person name="Herrero J."/>
            <person name="Hoffmann S."/>
            <person name="Megens H.J."/>
            <person name="Jiang A."/>
            <person name="de Jong P."/>
            <person name="Kaiser P."/>
            <person name="Kim H."/>
            <person name="Kim K.W."/>
            <person name="Kim S."/>
            <person name="Langenberger D."/>
            <person name="Lee M.K."/>
            <person name="Lee T."/>
            <person name="Mane S."/>
            <person name="Marcais G."/>
            <person name="Marz M."/>
            <person name="McElroy A.P."/>
            <person name="Modise T."/>
            <person name="Nefedov M."/>
            <person name="Notredame C."/>
            <person name="Paton I.R."/>
            <person name="Payne W.S."/>
            <person name="Pertea G."/>
            <person name="Prickett D."/>
            <person name="Puiu D."/>
            <person name="Qioa D."/>
            <person name="Raineri E."/>
            <person name="Ruffier M."/>
            <person name="Salzberg S.L."/>
            <person name="Schatz M.C."/>
            <person name="Scheuring C."/>
            <person name="Schmidt C.J."/>
            <person name="Schroeder S."/>
            <person name="Searle S.M."/>
            <person name="Smith E.J."/>
            <person name="Smith J."/>
            <person name="Sonstegard T.S."/>
            <person name="Stadler P.F."/>
            <person name="Tafer H."/>
            <person name="Tu Z.J."/>
            <person name="Van Tassell C.P."/>
            <person name="Vilella A.J."/>
            <person name="Williams K.P."/>
            <person name="Yorke J.A."/>
            <person name="Zhang L."/>
            <person name="Zhang H.B."/>
            <person name="Zhang X."/>
            <person name="Zhang Y."/>
            <person name="Reed K.M."/>
        </authorList>
    </citation>
    <scope>NUCLEOTIDE SEQUENCE [LARGE SCALE GENOMIC DNA]</scope>
</reference>
<sequence>MGAGKWELGNGNWEMGTGKWTLWTGLLEMGSGHWPGLQLLSRKQRRLIRQNPGILHSVSAGLQSAVRECQWQFRNRRWNCPTSQEVSPWARSWRGPH</sequence>
<evidence type="ECO:0000256" key="3">
    <source>
        <dbReference type="ARBA" id="ARBA00022473"/>
    </source>
</evidence>
<organism evidence="10 11">
    <name type="scientific">Meleagris gallopavo</name>
    <name type="common">Wild turkey</name>
    <dbReference type="NCBI Taxonomy" id="9103"/>
    <lineage>
        <taxon>Eukaryota</taxon>
        <taxon>Metazoa</taxon>
        <taxon>Chordata</taxon>
        <taxon>Craniata</taxon>
        <taxon>Vertebrata</taxon>
        <taxon>Euteleostomi</taxon>
        <taxon>Archelosauria</taxon>
        <taxon>Archosauria</taxon>
        <taxon>Dinosauria</taxon>
        <taxon>Saurischia</taxon>
        <taxon>Theropoda</taxon>
        <taxon>Coelurosauria</taxon>
        <taxon>Aves</taxon>
        <taxon>Neognathae</taxon>
        <taxon>Galloanserae</taxon>
        <taxon>Galliformes</taxon>
        <taxon>Phasianidae</taxon>
        <taxon>Meleagridinae</taxon>
        <taxon>Meleagris</taxon>
    </lineage>
</organism>
<dbReference type="GO" id="GO:0045165">
    <property type="term" value="P:cell fate commitment"/>
    <property type="evidence" value="ECO:0007669"/>
    <property type="project" value="TreeGrafter"/>
</dbReference>
<dbReference type="GO" id="GO:0005125">
    <property type="term" value="F:cytokine activity"/>
    <property type="evidence" value="ECO:0007669"/>
    <property type="project" value="TreeGrafter"/>
</dbReference>
<keyword evidence="5" id="KW-0272">Extracellular matrix</keyword>
<dbReference type="GO" id="GO:0060070">
    <property type="term" value="P:canonical Wnt signaling pathway"/>
    <property type="evidence" value="ECO:0007669"/>
    <property type="project" value="TreeGrafter"/>
</dbReference>
<evidence type="ECO:0000256" key="8">
    <source>
        <dbReference type="ARBA" id="ARBA00023288"/>
    </source>
</evidence>
<evidence type="ECO:0000256" key="7">
    <source>
        <dbReference type="ARBA" id="ARBA00023157"/>
    </source>
</evidence>
<dbReference type="GO" id="GO:0005109">
    <property type="term" value="F:frizzled binding"/>
    <property type="evidence" value="ECO:0007669"/>
    <property type="project" value="TreeGrafter"/>
</dbReference>
<dbReference type="GO" id="GO:0005615">
    <property type="term" value="C:extracellular space"/>
    <property type="evidence" value="ECO:0007669"/>
    <property type="project" value="TreeGrafter"/>
</dbReference>
<dbReference type="PANTHER" id="PTHR12027:SF91">
    <property type="entry name" value="PROTO-ONCOGENE WNT-1"/>
    <property type="match status" value="1"/>
</dbReference>
<evidence type="ECO:0000313" key="11">
    <source>
        <dbReference type="Proteomes" id="UP000001645"/>
    </source>
</evidence>
<keyword evidence="7" id="KW-1015">Disulfide bond</keyword>
<keyword evidence="3 9" id="KW-0217">Developmental protein</keyword>
<protein>
    <recommendedName>
        <fullName evidence="9">Protein Wnt</fullName>
    </recommendedName>
</protein>
<name>A0A803Y4T8_MELGA</name>
<keyword evidence="4" id="KW-0964">Secreted</keyword>
<evidence type="ECO:0000313" key="10">
    <source>
        <dbReference type="Ensembl" id="ENSMGAP00000026785.1"/>
    </source>
</evidence>
<evidence type="ECO:0000256" key="9">
    <source>
        <dbReference type="RuleBase" id="RU003500"/>
    </source>
</evidence>
<evidence type="ECO:0000256" key="4">
    <source>
        <dbReference type="ARBA" id="ARBA00022525"/>
    </source>
</evidence>
<reference evidence="10" key="3">
    <citation type="submission" date="2025-09" db="UniProtKB">
        <authorList>
            <consortium name="Ensembl"/>
        </authorList>
    </citation>
    <scope>IDENTIFICATION</scope>
</reference>
<evidence type="ECO:0000256" key="6">
    <source>
        <dbReference type="ARBA" id="ARBA00022687"/>
    </source>
</evidence>
<evidence type="ECO:0000256" key="2">
    <source>
        <dbReference type="ARBA" id="ARBA00005683"/>
    </source>
</evidence>
<dbReference type="InParanoid" id="A0A803Y4T8"/>
<dbReference type="AlphaFoldDB" id="A0A803Y4T8"/>
<comment type="function">
    <text evidence="9">Ligand for members of the frizzled family of seven transmembrane receptors.</text>
</comment>
<comment type="similarity">
    <text evidence="2 9">Belongs to the Wnt family.</text>
</comment>
<dbReference type="Pfam" id="PF00110">
    <property type="entry name" value="wnt"/>
    <property type="match status" value="1"/>
</dbReference>
<evidence type="ECO:0000256" key="1">
    <source>
        <dbReference type="ARBA" id="ARBA00004498"/>
    </source>
</evidence>
<keyword evidence="8" id="KW-0449">Lipoprotein</keyword>
<accession>A0A803Y4T8</accession>
<dbReference type="PANTHER" id="PTHR12027">
    <property type="entry name" value="WNT RELATED"/>
    <property type="match status" value="1"/>
</dbReference>
<dbReference type="Proteomes" id="UP000001645">
    <property type="component" value="Unplaced"/>
</dbReference>
<dbReference type="GeneTree" id="ENSGT00940000160329"/>
<dbReference type="Ensembl" id="ENSMGAT00000026638.1">
    <property type="protein sequence ID" value="ENSMGAP00000026785.1"/>
    <property type="gene ID" value="ENSMGAG00000021257.1"/>
</dbReference>
<dbReference type="GO" id="GO:0030182">
    <property type="term" value="P:neuron differentiation"/>
    <property type="evidence" value="ECO:0007669"/>
    <property type="project" value="TreeGrafter"/>
</dbReference>
<reference evidence="10" key="2">
    <citation type="submission" date="2025-08" db="UniProtKB">
        <authorList>
            <consortium name="Ensembl"/>
        </authorList>
    </citation>
    <scope>IDENTIFICATION</scope>
</reference>